<dbReference type="AlphaFoldDB" id="V5G2Q2"/>
<dbReference type="PANTHER" id="PTHR19446">
    <property type="entry name" value="REVERSE TRANSCRIPTASES"/>
    <property type="match status" value="1"/>
</dbReference>
<gene>
    <name evidence="2" type="primary">Y2R2</name>
</gene>
<name>V5G2Q2_ANOGL</name>
<feature type="domain" description="Reverse transcriptase" evidence="1">
    <location>
        <begin position="274"/>
        <end position="533"/>
    </location>
</feature>
<dbReference type="PROSITE" id="PS50878">
    <property type="entry name" value="RT_POL"/>
    <property type="match status" value="1"/>
</dbReference>
<sequence>KSFIDVSLATQQLSARVRDWRVMEEDSLTEHKYITFDLDGRRTPKALFVKRRMDPERFRTCFRTQLDALGANKTSAMDYNRIAGRAYRGSLSSLAVRDQGKAPYWWSDNISEARRVCLISRRRYTRLAGSLPVTAPEVVAAHLEYKGLKNQLKKLIRSSKRRCWDDLCAELETNLWGDAYKLVMKKVGWTPYKLALETKSQIVAELFPRGPPHGHIRLENIGNEIVPPFTLYEIRTAVLKLKKGTAPGPDGIPTEALLEITRMAEPWVLLILNRVLERQMFPAKWKLSKLVLIPKGQGTDKYRPICLLDSIEKLYENLIKSRIEADIETRGGLSDRQYGFRKGRSTEDAIKMVRDSFPRNVKWGALITLDVKNAFNSLPWDVIMGELTKRKVKWYLRNIVADYLQDRALEIEKGVTVPVLAGVPQGSVLGPSLWNLVYDGVLGLNMPRGVLSVAFADDLALVIRSESQRDLKTRAEAAYTVEQWMHSKSLSLAPHKTEVLMIRGPRRKNDTTFSLGGTEVLPKRAIKYLGVWFDDRSTFGHHVIETVRKAEGRVRALTGIMPNIGGPNYKKRAILSQVVNSTLLYAAPAWAGVLRFKKYRDMLIKCQRKILLRVASAYRTTSADALQVITGVPPIDLLVEERLRLDRRPDRKMAAARREERAATMQRWQQAWLDNERGVGVWTRRLISNVARWSECRHRSLGYFFTQALTGHGSFGSYTYKIRKTRNSRCAYCDEQEDTPEHTLFACHRWSEGRDRVVEVLGVQIRPENIIDVMTSSMYRWSILYSFISDTMKLKEAEERARQTEEGA</sequence>
<dbReference type="EMBL" id="GALX01004171">
    <property type="protein sequence ID" value="JAB64295.1"/>
    <property type="molecule type" value="Transcribed_RNA"/>
</dbReference>
<dbReference type="SUPFAM" id="SSF56672">
    <property type="entry name" value="DNA/RNA polymerases"/>
    <property type="match status" value="1"/>
</dbReference>
<dbReference type="InterPro" id="IPR000477">
    <property type="entry name" value="RT_dom"/>
</dbReference>
<dbReference type="CDD" id="cd01650">
    <property type="entry name" value="RT_nLTR_like"/>
    <property type="match status" value="1"/>
</dbReference>
<reference evidence="2" key="1">
    <citation type="submission" date="2013-07" db="EMBL/GenBank/DDBJ databases">
        <title>Midgut Transcriptome Profiling of Anoplphora glabripennis, a Lignocellulose Degrading, Wood-Boring Cerambycid.</title>
        <authorList>
            <person name="Scully E.D."/>
            <person name="Hoover K."/>
            <person name="Carlson J.E."/>
            <person name="Tien M."/>
            <person name="Geib S.M."/>
        </authorList>
    </citation>
    <scope>NUCLEOTIDE SEQUENCE</scope>
</reference>
<dbReference type="InterPro" id="IPR043502">
    <property type="entry name" value="DNA/RNA_pol_sf"/>
</dbReference>
<evidence type="ECO:0000313" key="2">
    <source>
        <dbReference type="EMBL" id="JAB64295.1"/>
    </source>
</evidence>
<dbReference type="GO" id="GO:0071897">
    <property type="term" value="P:DNA biosynthetic process"/>
    <property type="evidence" value="ECO:0007669"/>
    <property type="project" value="UniProtKB-ARBA"/>
</dbReference>
<protein>
    <submittedName>
        <fullName evidence="2">Retrotransposable element</fullName>
    </submittedName>
</protein>
<evidence type="ECO:0000259" key="1">
    <source>
        <dbReference type="PROSITE" id="PS50878"/>
    </source>
</evidence>
<accession>V5G2Q2</accession>
<feature type="non-terminal residue" evidence="2">
    <location>
        <position position="1"/>
    </location>
</feature>
<dbReference type="Pfam" id="PF00078">
    <property type="entry name" value="RVT_1"/>
    <property type="match status" value="1"/>
</dbReference>
<organism evidence="2">
    <name type="scientific">Anoplophora glabripennis</name>
    <name type="common">Asian longhorn beetle</name>
    <name type="synonym">Anoplophora nobilis</name>
    <dbReference type="NCBI Taxonomy" id="217634"/>
    <lineage>
        <taxon>Eukaryota</taxon>
        <taxon>Metazoa</taxon>
        <taxon>Ecdysozoa</taxon>
        <taxon>Arthropoda</taxon>
        <taxon>Hexapoda</taxon>
        <taxon>Insecta</taxon>
        <taxon>Pterygota</taxon>
        <taxon>Neoptera</taxon>
        <taxon>Endopterygota</taxon>
        <taxon>Coleoptera</taxon>
        <taxon>Polyphaga</taxon>
        <taxon>Cucujiformia</taxon>
        <taxon>Chrysomeloidea</taxon>
        <taxon>Cerambycidae</taxon>
        <taxon>Lamiinae</taxon>
        <taxon>Lamiini</taxon>
        <taxon>Anoplophora</taxon>
    </lineage>
</organism>
<proteinExistence type="predicted"/>